<keyword evidence="2" id="KW-1185">Reference proteome</keyword>
<reference evidence="1" key="1">
    <citation type="submission" date="2023-07" db="EMBL/GenBank/DDBJ databases">
        <title>Black Yeasts Isolated from many extreme environments.</title>
        <authorList>
            <person name="Coleine C."/>
            <person name="Stajich J.E."/>
            <person name="Selbmann L."/>
        </authorList>
    </citation>
    <scope>NUCLEOTIDE SEQUENCE</scope>
    <source>
        <strain evidence="1">CCFEE 5485</strain>
    </source>
</reference>
<gene>
    <name evidence="1" type="ORF">LTR78_001455</name>
</gene>
<organism evidence="1 2">
    <name type="scientific">Recurvomyces mirabilis</name>
    <dbReference type="NCBI Taxonomy" id="574656"/>
    <lineage>
        <taxon>Eukaryota</taxon>
        <taxon>Fungi</taxon>
        <taxon>Dikarya</taxon>
        <taxon>Ascomycota</taxon>
        <taxon>Pezizomycotina</taxon>
        <taxon>Dothideomycetes</taxon>
        <taxon>Dothideomycetidae</taxon>
        <taxon>Mycosphaerellales</taxon>
        <taxon>Teratosphaeriaceae</taxon>
        <taxon>Recurvomyces</taxon>
    </lineage>
</organism>
<comment type="caution">
    <text evidence="1">The sequence shown here is derived from an EMBL/GenBank/DDBJ whole genome shotgun (WGS) entry which is preliminary data.</text>
</comment>
<protein>
    <submittedName>
        <fullName evidence="1">Uncharacterized protein</fullName>
    </submittedName>
</protein>
<proteinExistence type="predicted"/>
<dbReference type="Proteomes" id="UP001274830">
    <property type="component" value="Unassembled WGS sequence"/>
</dbReference>
<name>A0AAE0WWD2_9PEZI</name>
<evidence type="ECO:0000313" key="2">
    <source>
        <dbReference type="Proteomes" id="UP001274830"/>
    </source>
</evidence>
<dbReference type="EMBL" id="JAUTXT010000003">
    <property type="protein sequence ID" value="KAK3679002.1"/>
    <property type="molecule type" value="Genomic_DNA"/>
</dbReference>
<sequence>MRIAEIIGDYRNIQTYIAAIRASPSAEEYNEEGYLVLRRCVAAAQALLAQPFQTTSSSRGDDEQDKIHLRRIIADAAIRRFRAQKLYLQATAALRWINSRSAILQGQRPHAGHAPALQQIYAQLRAVSTYLCEHAIY</sequence>
<evidence type="ECO:0000313" key="1">
    <source>
        <dbReference type="EMBL" id="KAK3679002.1"/>
    </source>
</evidence>
<dbReference type="AlphaFoldDB" id="A0AAE0WWD2"/>
<accession>A0AAE0WWD2</accession>